<dbReference type="Gene3D" id="1.10.60.40">
    <property type="match status" value="1"/>
</dbReference>
<dbReference type="CDD" id="cd16012">
    <property type="entry name" value="ALP"/>
    <property type="match status" value="1"/>
</dbReference>
<evidence type="ECO:0000313" key="6">
    <source>
        <dbReference type="Proteomes" id="UP000605427"/>
    </source>
</evidence>
<dbReference type="SUPFAM" id="SSF53649">
    <property type="entry name" value="Alkaline phosphatase-like"/>
    <property type="match status" value="1"/>
</dbReference>
<keyword evidence="1" id="KW-0597">Phosphoprotein</keyword>
<evidence type="ECO:0000256" key="1">
    <source>
        <dbReference type="ARBA" id="ARBA00022553"/>
    </source>
</evidence>
<proteinExistence type="inferred from homology"/>
<dbReference type="PRINTS" id="PR00113">
    <property type="entry name" value="ALKPHPHTASE"/>
</dbReference>
<comment type="caution">
    <text evidence="5">The sequence shown here is derived from an EMBL/GenBank/DDBJ whole genome shotgun (WGS) entry which is preliminary data.</text>
</comment>
<sequence>MQKLGPARGKNKTTAWMAGALSAAMLLGTGAQAAFAAEQPEIEAQNVIILIPDGMGMDGTTLARWYNGGEALAMDEMASGLVRTYSADAAIADSAPAGTAFATGHKSHTGYVGVLPDKNTMPGLEAIASGDEKKPVANVLEAARLAGKSTGIIATSEIMHATPAAFSAHYPDRGNYDALSEQQVYAGIDVVLGGGAKYFTAEEREDGEDLQAVIEDLGYDLVKSPAELKASSSDKLWGMFADSAMSYEMDRNPEEQPSLAEMTSKAIDVLDRNEDGFFLMIEGSKVDWAAHANDPIGIISDVNAFDDAVGEALEFAKEDGNTMVIAVTDHANGGISIGDRATTGTYDKEPLETFIAPLLKAKLTGEGVEAKLATPRTNNNIKQVMAEYYGISDLTNKEVEAIRRADAGRLNGVIGPMISERAHIGWTSGGHTGGDVVLYSYAPNGQKLSGVLENTDIAREMASALGVDLDAVTKQLFVPAEASFKAKGAQVTTDDSDAANPVLVIKKGNNTLRLPVFKSVAEWNGQPVQLDGNVIHNGQQFFVPQDAVDLLP</sequence>
<dbReference type="InterPro" id="IPR001952">
    <property type="entry name" value="Alkaline_phosphatase"/>
</dbReference>
<feature type="signal peptide" evidence="3">
    <location>
        <begin position="1"/>
        <end position="36"/>
    </location>
</feature>
<name>A0ABQ1ZUV0_9BACL</name>
<dbReference type="Gene3D" id="3.30.457.10">
    <property type="entry name" value="Copper amine oxidase-like, N-terminal domain"/>
    <property type="match status" value="1"/>
</dbReference>
<evidence type="ECO:0000256" key="2">
    <source>
        <dbReference type="RuleBase" id="RU003946"/>
    </source>
</evidence>
<dbReference type="PANTHER" id="PTHR11596:SF5">
    <property type="entry name" value="ALKALINE PHOSPHATASE"/>
    <property type="match status" value="1"/>
</dbReference>
<dbReference type="Proteomes" id="UP000605427">
    <property type="component" value="Unassembled WGS sequence"/>
</dbReference>
<dbReference type="Pfam" id="PF00245">
    <property type="entry name" value="Alk_phosphatase"/>
    <property type="match status" value="1"/>
</dbReference>
<comment type="similarity">
    <text evidence="2">Belongs to the alkaline phosphatase family.</text>
</comment>
<reference evidence="6" key="1">
    <citation type="journal article" date="2019" name="Int. J. Syst. Evol. Microbiol.">
        <title>The Global Catalogue of Microorganisms (GCM) 10K type strain sequencing project: providing services to taxonomists for standard genome sequencing and annotation.</title>
        <authorList>
            <consortium name="The Broad Institute Genomics Platform"/>
            <consortium name="The Broad Institute Genome Sequencing Center for Infectious Disease"/>
            <person name="Wu L."/>
            <person name="Ma J."/>
        </authorList>
    </citation>
    <scope>NUCLEOTIDE SEQUENCE [LARGE SCALE GENOMIC DNA]</scope>
    <source>
        <strain evidence="6">CCM 8702</strain>
    </source>
</reference>
<protein>
    <submittedName>
        <fullName evidence="5">Alkaline phosphatase</fullName>
    </submittedName>
</protein>
<organism evidence="5 6">
    <name type="scientific">Saccharibacillus endophyticus</name>
    <dbReference type="NCBI Taxonomy" id="2060666"/>
    <lineage>
        <taxon>Bacteria</taxon>
        <taxon>Bacillati</taxon>
        <taxon>Bacillota</taxon>
        <taxon>Bacilli</taxon>
        <taxon>Bacillales</taxon>
        <taxon>Paenibacillaceae</taxon>
        <taxon>Saccharibacillus</taxon>
    </lineage>
</organism>
<feature type="domain" description="Copper amine oxidase-like N-terminal" evidence="4">
    <location>
        <begin position="474"/>
        <end position="548"/>
    </location>
</feature>
<feature type="chain" id="PRO_5047359659" evidence="3">
    <location>
        <begin position="37"/>
        <end position="552"/>
    </location>
</feature>
<dbReference type="Pfam" id="PF07833">
    <property type="entry name" value="Cu_amine_oxidN1"/>
    <property type="match status" value="1"/>
</dbReference>
<gene>
    <name evidence="5" type="primary">phoB</name>
    <name evidence="5" type="ORF">GCM10007362_19860</name>
</gene>
<dbReference type="PANTHER" id="PTHR11596">
    <property type="entry name" value="ALKALINE PHOSPHATASE"/>
    <property type="match status" value="1"/>
</dbReference>
<dbReference type="InterPro" id="IPR017850">
    <property type="entry name" value="Alkaline_phosphatase_core_sf"/>
</dbReference>
<evidence type="ECO:0000313" key="5">
    <source>
        <dbReference type="EMBL" id="GGH76906.1"/>
    </source>
</evidence>
<dbReference type="SMART" id="SM00098">
    <property type="entry name" value="alkPPc"/>
    <property type="match status" value="1"/>
</dbReference>
<accession>A0ABQ1ZUV0</accession>
<evidence type="ECO:0000256" key="3">
    <source>
        <dbReference type="SAM" id="SignalP"/>
    </source>
</evidence>
<keyword evidence="6" id="KW-1185">Reference proteome</keyword>
<dbReference type="Gene3D" id="3.40.720.10">
    <property type="entry name" value="Alkaline Phosphatase, subunit A"/>
    <property type="match status" value="1"/>
</dbReference>
<keyword evidence="3" id="KW-0732">Signal</keyword>
<dbReference type="InterPro" id="IPR036582">
    <property type="entry name" value="Mao_N_sf"/>
</dbReference>
<dbReference type="EMBL" id="BMDD01000002">
    <property type="protein sequence ID" value="GGH76906.1"/>
    <property type="molecule type" value="Genomic_DNA"/>
</dbReference>
<dbReference type="SUPFAM" id="SSF55383">
    <property type="entry name" value="Copper amine oxidase, domain N"/>
    <property type="match status" value="1"/>
</dbReference>
<dbReference type="InterPro" id="IPR012854">
    <property type="entry name" value="Cu_amine_oxidase-like_N"/>
</dbReference>
<evidence type="ECO:0000259" key="4">
    <source>
        <dbReference type="Pfam" id="PF07833"/>
    </source>
</evidence>